<evidence type="ECO:0000259" key="4">
    <source>
        <dbReference type="SMART" id="SM00079"/>
    </source>
</evidence>
<dbReference type="InterPro" id="IPR001320">
    <property type="entry name" value="Iontro_rcpt_C"/>
</dbReference>
<accession>A0A7Z0D575</accession>
<dbReference type="AlphaFoldDB" id="A0A7Z0D575"/>
<feature type="domain" description="Ionotropic glutamate receptor C-terminal" evidence="4">
    <location>
        <begin position="46"/>
        <end position="264"/>
    </location>
</feature>
<sequence>MHRRIVTRLAIGLLAIVPVALSGCSAGGSGGESGPNTLQTIEKRGTLRVAVLPDFPPTSVKKPSGKIVGYAPDIAKELAKALGVKLKMVPVNGDERLSVMKSKRADVNISAYTATNERAKKVAFTIPYKSQGAGVLFRKDDPITSVKDLAGKKVAVARGSTNDTIITDDFPKAKPVRFDSIAHVLQALKSNKVDAAMETYYVTHQNAKKNSALKALDVPPIKPDLISMGVLPDQQQWLNYLDNFIRNLISQGDAQKLHKKWFDEDLSPLVKNYG</sequence>
<dbReference type="SMART" id="SM00079">
    <property type="entry name" value="PBPe"/>
    <property type="match status" value="1"/>
</dbReference>
<evidence type="ECO:0000313" key="6">
    <source>
        <dbReference type="Proteomes" id="UP000539111"/>
    </source>
</evidence>
<dbReference type="Proteomes" id="UP000539111">
    <property type="component" value="Unassembled WGS sequence"/>
</dbReference>
<dbReference type="InterPro" id="IPR001638">
    <property type="entry name" value="Solute-binding_3/MltF_N"/>
</dbReference>
<name>A0A7Z0D575_9MICO</name>
<evidence type="ECO:0000256" key="2">
    <source>
        <dbReference type="SAM" id="SignalP"/>
    </source>
</evidence>
<organism evidence="5 6">
    <name type="scientific">Spelaeicoccus albus</name>
    <dbReference type="NCBI Taxonomy" id="1280376"/>
    <lineage>
        <taxon>Bacteria</taxon>
        <taxon>Bacillati</taxon>
        <taxon>Actinomycetota</taxon>
        <taxon>Actinomycetes</taxon>
        <taxon>Micrococcales</taxon>
        <taxon>Brevibacteriaceae</taxon>
        <taxon>Spelaeicoccus</taxon>
    </lineage>
</organism>
<dbReference type="GO" id="GO:0015276">
    <property type="term" value="F:ligand-gated monoatomic ion channel activity"/>
    <property type="evidence" value="ECO:0007669"/>
    <property type="project" value="InterPro"/>
</dbReference>
<feature type="signal peptide" evidence="2">
    <location>
        <begin position="1"/>
        <end position="22"/>
    </location>
</feature>
<dbReference type="Pfam" id="PF00497">
    <property type="entry name" value="SBP_bac_3"/>
    <property type="match status" value="1"/>
</dbReference>
<evidence type="ECO:0000313" key="5">
    <source>
        <dbReference type="EMBL" id="NYI69046.1"/>
    </source>
</evidence>
<dbReference type="PROSITE" id="PS51257">
    <property type="entry name" value="PROKAR_LIPOPROTEIN"/>
    <property type="match status" value="1"/>
</dbReference>
<dbReference type="SMART" id="SM00062">
    <property type="entry name" value="PBPb"/>
    <property type="match status" value="1"/>
</dbReference>
<dbReference type="Gene3D" id="3.40.190.10">
    <property type="entry name" value="Periplasmic binding protein-like II"/>
    <property type="match status" value="2"/>
</dbReference>
<dbReference type="SUPFAM" id="SSF53850">
    <property type="entry name" value="Periplasmic binding protein-like II"/>
    <property type="match status" value="1"/>
</dbReference>
<dbReference type="GO" id="GO:0016020">
    <property type="term" value="C:membrane"/>
    <property type="evidence" value="ECO:0007669"/>
    <property type="project" value="InterPro"/>
</dbReference>
<protein>
    <submittedName>
        <fullName evidence="5">Polar amino acid transport system substrate-binding protein</fullName>
    </submittedName>
</protein>
<keyword evidence="1 2" id="KW-0732">Signal</keyword>
<feature type="chain" id="PRO_5038875522" evidence="2">
    <location>
        <begin position="23"/>
        <end position="274"/>
    </location>
</feature>
<dbReference type="PANTHER" id="PTHR35936:SF17">
    <property type="entry name" value="ARGININE-BINDING EXTRACELLULAR PROTEIN ARTP"/>
    <property type="match status" value="1"/>
</dbReference>
<dbReference type="EMBL" id="JACBZP010000001">
    <property type="protein sequence ID" value="NYI69046.1"/>
    <property type="molecule type" value="Genomic_DNA"/>
</dbReference>
<comment type="caution">
    <text evidence="5">The sequence shown here is derived from an EMBL/GenBank/DDBJ whole genome shotgun (WGS) entry which is preliminary data.</text>
</comment>
<reference evidence="5 6" key="1">
    <citation type="submission" date="2020-07" db="EMBL/GenBank/DDBJ databases">
        <title>Sequencing the genomes of 1000 actinobacteria strains.</title>
        <authorList>
            <person name="Klenk H.-P."/>
        </authorList>
    </citation>
    <scope>NUCLEOTIDE SEQUENCE [LARGE SCALE GENOMIC DNA]</scope>
    <source>
        <strain evidence="5 6">DSM 26341</strain>
    </source>
</reference>
<feature type="domain" description="Solute-binding protein family 3/N-terminal" evidence="3">
    <location>
        <begin position="46"/>
        <end position="265"/>
    </location>
</feature>
<evidence type="ECO:0000259" key="3">
    <source>
        <dbReference type="SMART" id="SM00062"/>
    </source>
</evidence>
<proteinExistence type="predicted"/>
<evidence type="ECO:0000256" key="1">
    <source>
        <dbReference type="ARBA" id="ARBA00022729"/>
    </source>
</evidence>
<keyword evidence="6" id="KW-1185">Reference proteome</keyword>
<gene>
    <name evidence="5" type="ORF">BJY26_003352</name>
</gene>
<dbReference type="PANTHER" id="PTHR35936">
    <property type="entry name" value="MEMBRANE-BOUND LYTIC MUREIN TRANSGLYCOSYLASE F"/>
    <property type="match status" value="1"/>
</dbReference>